<dbReference type="RefSeq" id="WP_194536609.1">
    <property type="nucleotide sequence ID" value="NZ_JACEFB010000001.1"/>
</dbReference>
<reference evidence="2 3" key="1">
    <citation type="submission" date="2020-07" db="EMBL/GenBank/DDBJ databases">
        <title>Thermogemmata thermophila gen. nov., sp. nov., a novel moderate thermophilic planctomycete from a Kamchatka hot spring.</title>
        <authorList>
            <person name="Elcheninov A.G."/>
            <person name="Podosokorskaya O.A."/>
            <person name="Kovaleva O.L."/>
            <person name="Novikov A."/>
            <person name="Bonch-Osmolovskaya E.A."/>
            <person name="Toshchakov S.V."/>
            <person name="Kublanov I.V."/>
        </authorList>
    </citation>
    <scope>NUCLEOTIDE SEQUENCE [LARGE SCALE GENOMIC DNA]</scope>
    <source>
        <strain evidence="2 3">2918</strain>
    </source>
</reference>
<dbReference type="CDD" id="cd06121">
    <property type="entry name" value="cupin_YML079wp"/>
    <property type="match status" value="1"/>
</dbReference>
<dbReference type="Gene3D" id="2.60.120.10">
    <property type="entry name" value="Jelly Rolls"/>
    <property type="match status" value="1"/>
</dbReference>
<evidence type="ECO:0000313" key="2">
    <source>
        <dbReference type="EMBL" id="MBA2225227.1"/>
    </source>
</evidence>
<sequence length="167" mass="18300">MTADDVIRLLQLEPHPTEGGYFRETYRSALQLPSSILPAHSGSRSLSTAIYYLLRPGQVSELHLLPSDEIFHFYLGQPVGMLQLHPDGSGREIILGQDLNAGQLPQVVVPAGVWQGSRLLSDSGFALLGCTVAPGFDYADYRRGSRAELIQRWPAFAQIITLLTPNG</sequence>
<evidence type="ECO:0000259" key="1">
    <source>
        <dbReference type="Pfam" id="PF06172"/>
    </source>
</evidence>
<dbReference type="SUPFAM" id="SSF51182">
    <property type="entry name" value="RmlC-like cupins"/>
    <property type="match status" value="1"/>
</dbReference>
<name>A0A7V8VBY8_9BACT</name>
<feature type="domain" description="DUF985" evidence="1">
    <location>
        <begin position="5"/>
        <end position="141"/>
    </location>
</feature>
<comment type="caution">
    <text evidence="2">The sequence shown here is derived from an EMBL/GenBank/DDBJ whole genome shotgun (WGS) entry which is preliminary data.</text>
</comment>
<keyword evidence="3" id="KW-1185">Reference proteome</keyword>
<proteinExistence type="predicted"/>
<dbReference type="InterPro" id="IPR009327">
    <property type="entry name" value="Cupin_DUF985"/>
</dbReference>
<gene>
    <name evidence="2" type="ORF">H0921_03520</name>
</gene>
<protein>
    <submittedName>
        <fullName evidence="2">Cupin domain-containing protein</fullName>
    </submittedName>
</protein>
<dbReference type="InterPro" id="IPR014710">
    <property type="entry name" value="RmlC-like_jellyroll"/>
</dbReference>
<dbReference type="Pfam" id="PF06172">
    <property type="entry name" value="Cupin_5"/>
    <property type="match status" value="1"/>
</dbReference>
<accession>A0A7V8VBY8</accession>
<dbReference type="PANTHER" id="PTHR33387:SF3">
    <property type="entry name" value="DUF985 DOMAIN-CONTAINING PROTEIN"/>
    <property type="match status" value="1"/>
</dbReference>
<evidence type="ECO:0000313" key="3">
    <source>
        <dbReference type="Proteomes" id="UP000542342"/>
    </source>
</evidence>
<dbReference type="PANTHER" id="PTHR33387">
    <property type="entry name" value="RMLC-LIKE JELLY ROLL FOLD PROTEIN"/>
    <property type="match status" value="1"/>
</dbReference>
<dbReference type="EMBL" id="JACEFB010000001">
    <property type="protein sequence ID" value="MBA2225227.1"/>
    <property type="molecule type" value="Genomic_DNA"/>
</dbReference>
<dbReference type="InterPro" id="IPR011051">
    <property type="entry name" value="RmlC_Cupin_sf"/>
</dbReference>
<dbReference type="AlphaFoldDB" id="A0A7V8VBY8"/>
<dbReference type="InterPro" id="IPR039935">
    <property type="entry name" value="YML079W-like"/>
</dbReference>
<organism evidence="2 3">
    <name type="scientific">Thermogemmata fonticola</name>
    <dbReference type="NCBI Taxonomy" id="2755323"/>
    <lineage>
        <taxon>Bacteria</taxon>
        <taxon>Pseudomonadati</taxon>
        <taxon>Planctomycetota</taxon>
        <taxon>Planctomycetia</taxon>
        <taxon>Gemmatales</taxon>
        <taxon>Gemmataceae</taxon>
        <taxon>Thermogemmata</taxon>
    </lineage>
</organism>
<dbReference type="Proteomes" id="UP000542342">
    <property type="component" value="Unassembled WGS sequence"/>
</dbReference>